<dbReference type="CDD" id="cd01026">
    <property type="entry name" value="TOPRIM_OLD"/>
    <property type="match status" value="1"/>
</dbReference>
<comment type="caution">
    <text evidence="4">The sequence shown here is derived from an EMBL/GenBank/DDBJ whole genome shotgun (WGS) entry which is preliminary data.</text>
</comment>
<evidence type="ECO:0000259" key="2">
    <source>
        <dbReference type="Pfam" id="PF13304"/>
    </source>
</evidence>
<feature type="domain" description="OLD protein-like TOPRIM" evidence="3">
    <location>
        <begin position="435"/>
        <end position="498"/>
    </location>
</feature>
<keyword evidence="5" id="KW-1185">Reference proteome</keyword>
<dbReference type="PANTHER" id="PTHR43581">
    <property type="entry name" value="ATP/GTP PHOSPHATASE"/>
    <property type="match status" value="1"/>
</dbReference>
<dbReference type="GO" id="GO:0005524">
    <property type="term" value="F:ATP binding"/>
    <property type="evidence" value="ECO:0007669"/>
    <property type="project" value="InterPro"/>
</dbReference>
<dbReference type="SUPFAM" id="SSF52540">
    <property type="entry name" value="P-loop containing nucleoside triphosphate hydrolases"/>
    <property type="match status" value="1"/>
</dbReference>
<proteinExistence type="predicted"/>
<dbReference type="InterPro" id="IPR051396">
    <property type="entry name" value="Bact_Antivir_Def_Nuclease"/>
</dbReference>
<dbReference type="Gene3D" id="3.40.50.300">
    <property type="entry name" value="P-loop containing nucleotide triphosphate hydrolases"/>
    <property type="match status" value="2"/>
</dbReference>
<dbReference type="Pfam" id="PF13175">
    <property type="entry name" value="AAA_15"/>
    <property type="match status" value="1"/>
</dbReference>
<dbReference type="InterPro" id="IPR041685">
    <property type="entry name" value="AAA_GajA/Old/RecF-like"/>
</dbReference>
<dbReference type="PANTHER" id="PTHR43581:SF4">
    <property type="entry name" value="ATP_GTP PHOSPHATASE"/>
    <property type="match status" value="1"/>
</dbReference>
<evidence type="ECO:0000259" key="3">
    <source>
        <dbReference type="Pfam" id="PF20469"/>
    </source>
</evidence>
<dbReference type="STRING" id="285568.AQJ66_02955"/>
<organism evidence="4 5">
    <name type="scientific">Streptomyces bungoensis</name>
    <dbReference type="NCBI Taxonomy" id="285568"/>
    <lineage>
        <taxon>Bacteria</taxon>
        <taxon>Bacillati</taxon>
        <taxon>Actinomycetota</taxon>
        <taxon>Actinomycetes</taxon>
        <taxon>Kitasatosporales</taxon>
        <taxon>Streptomycetaceae</taxon>
        <taxon>Streptomyces</taxon>
    </lineage>
</organism>
<feature type="domain" description="Endonuclease GajA/Old nuclease/RecF-like AAA" evidence="1">
    <location>
        <begin position="1"/>
        <end position="54"/>
    </location>
</feature>
<evidence type="ECO:0000313" key="4">
    <source>
        <dbReference type="EMBL" id="KUN90023.1"/>
    </source>
</evidence>
<dbReference type="Proteomes" id="UP000053024">
    <property type="component" value="Unassembled WGS sequence"/>
</dbReference>
<feature type="domain" description="ATPase AAA-type core" evidence="2">
    <location>
        <begin position="172"/>
        <end position="385"/>
    </location>
</feature>
<dbReference type="InterPro" id="IPR034139">
    <property type="entry name" value="TOPRIM_OLD"/>
</dbReference>
<dbReference type="RefSeq" id="WP_061915889.1">
    <property type="nucleotide sequence ID" value="NZ_KQ948851.1"/>
</dbReference>
<name>A0A101TD23_9ACTN</name>
<reference evidence="4 5" key="1">
    <citation type="submission" date="2015-10" db="EMBL/GenBank/DDBJ databases">
        <title>Draft genome sequence of Streptomyces bungoensis DSM 41781, type strain for the species Streptomyces bungoensis.</title>
        <authorList>
            <person name="Ruckert C."/>
            <person name="Winkler A."/>
            <person name="Kalinowski J."/>
            <person name="Kampfer P."/>
            <person name="Glaeser S."/>
        </authorList>
    </citation>
    <scope>NUCLEOTIDE SEQUENCE [LARGE SCALE GENOMIC DNA]</scope>
    <source>
        <strain evidence="4 5">DSM 41781</strain>
    </source>
</reference>
<gene>
    <name evidence="4" type="ORF">AQJ66_02955</name>
</gene>
<dbReference type="OrthoDB" id="3237462at2"/>
<dbReference type="AlphaFoldDB" id="A0A101TD23"/>
<dbReference type="EMBL" id="LMWX01000003">
    <property type="protein sequence ID" value="KUN90023.1"/>
    <property type="molecule type" value="Genomic_DNA"/>
</dbReference>
<accession>A0A101TD23</accession>
<evidence type="ECO:0008006" key="6">
    <source>
        <dbReference type="Google" id="ProtNLM"/>
    </source>
</evidence>
<evidence type="ECO:0000259" key="1">
    <source>
        <dbReference type="Pfam" id="PF13175"/>
    </source>
</evidence>
<dbReference type="Pfam" id="PF13304">
    <property type="entry name" value="AAA_21"/>
    <property type="match status" value="1"/>
</dbReference>
<dbReference type="GO" id="GO:0016887">
    <property type="term" value="F:ATP hydrolysis activity"/>
    <property type="evidence" value="ECO:0007669"/>
    <property type="project" value="InterPro"/>
</dbReference>
<sequence>MFIEKLVLENFKCFGPGRTSLRLDRGMTAFIGANGSGKTAACEALLRLFGISGQERSVRVDDFHVPVNETDLPASRELTIEAVLAFPELDGTGENDEVGEDDDGDAAVNAERQQQASASQAVPEFFRRMAATEDGDLKVRVALRAEWVDDGTVEGAITESRVIVNTLAEEYDEDDYVQLTAAERSRIQMIYIPASRDGVRQVTAFLRSRLWRAAQWSTGLRDLVSGHAAEVAEKFTEEPVVQAVEGALTARWQELHDAGMHADPKLRLLDGDFNQLVRDSELVFEPDHNSRPRPARMLSDGQRSLLHLALVAAAIDVESAVCAGQHIDDFTLQAAHLPHLTLIAVEEPENSLSPFYLSRIVSQLQDLSGTTATQTILSSHSASVMPRIRPEDVRYFRTEPATATTSVREITLPGDTTEAGKYVREAVRAHPELYFAKFVVLGEGDTEQLVIPRIAQAHGVQLDPSFIAMVPLDGRHTNHMWRLLNDLDIPHATLLDLDYGKVGAGPARLRDACNRLMDNGFDPLEGLTDYDEVDDIHDGLHLKHIKPILKHLRAFAVFYSEPLDLDYAMLCAFENAYRHLEANQRGPDSSDPTTTVLGEKGTRPLYWNETRAEWLRWYRYLFLSRSKPSTHLSALGRLSDEELRLNAPEVLVAIVEHIRKKVSL</sequence>
<protein>
    <recommendedName>
        <fullName evidence="6">ATP-dependent endonuclease</fullName>
    </recommendedName>
</protein>
<evidence type="ECO:0000313" key="5">
    <source>
        <dbReference type="Proteomes" id="UP000053024"/>
    </source>
</evidence>
<dbReference type="Pfam" id="PF20469">
    <property type="entry name" value="OLD-like_TOPRIM"/>
    <property type="match status" value="1"/>
</dbReference>
<dbReference type="InterPro" id="IPR027417">
    <property type="entry name" value="P-loop_NTPase"/>
</dbReference>
<dbReference type="InterPro" id="IPR003959">
    <property type="entry name" value="ATPase_AAA_core"/>
</dbReference>